<keyword evidence="1" id="KW-0479">Metal-binding</keyword>
<dbReference type="KEGG" id="tpol:Mal48_19420"/>
<dbReference type="PANTHER" id="PTHR30004">
    <property type="entry name" value="4-HYDROXYTHREONINE-4-PHOSPHATE DEHYDROGENASE"/>
    <property type="match status" value="1"/>
</dbReference>
<evidence type="ECO:0000256" key="2">
    <source>
        <dbReference type="ARBA" id="ARBA00023002"/>
    </source>
</evidence>
<reference evidence="4 5" key="1">
    <citation type="submission" date="2019-02" db="EMBL/GenBank/DDBJ databases">
        <title>Deep-cultivation of Planctomycetes and their phenomic and genomic characterization uncovers novel biology.</title>
        <authorList>
            <person name="Wiegand S."/>
            <person name="Jogler M."/>
            <person name="Boedeker C."/>
            <person name="Pinto D."/>
            <person name="Vollmers J."/>
            <person name="Rivas-Marin E."/>
            <person name="Kohn T."/>
            <person name="Peeters S.H."/>
            <person name="Heuer A."/>
            <person name="Rast P."/>
            <person name="Oberbeckmann S."/>
            <person name="Bunk B."/>
            <person name="Jeske O."/>
            <person name="Meyerdierks A."/>
            <person name="Storesund J.E."/>
            <person name="Kallscheuer N."/>
            <person name="Luecker S."/>
            <person name="Lage O.M."/>
            <person name="Pohl T."/>
            <person name="Merkel B.J."/>
            <person name="Hornburger P."/>
            <person name="Mueller R.-W."/>
            <person name="Bruemmer F."/>
            <person name="Labrenz M."/>
            <person name="Spormann A.M."/>
            <person name="Op den Camp H."/>
            <person name="Overmann J."/>
            <person name="Amann R."/>
            <person name="Jetten M.S.M."/>
            <person name="Mascher T."/>
            <person name="Medema M.H."/>
            <person name="Devos D.P."/>
            <person name="Kaster A.-K."/>
            <person name="Ovreas L."/>
            <person name="Rohde M."/>
            <person name="Galperin M.Y."/>
            <person name="Jogler C."/>
        </authorList>
    </citation>
    <scope>NUCLEOTIDE SEQUENCE [LARGE SCALE GENOMIC DNA]</scope>
    <source>
        <strain evidence="4 5">Mal48</strain>
    </source>
</reference>
<dbReference type="AlphaFoldDB" id="A0A517QM65"/>
<dbReference type="EMBL" id="CP036267">
    <property type="protein sequence ID" value="QDT32695.1"/>
    <property type="molecule type" value="Genomic_DNA"/>
</dbReference>
<evidence type="ECO:0000313" key="4">
    <source>
        <dbReference type="EMBL" id="QDT32695.1"/>
    </source>
</evidence>
<accession>A0A517QM65</accession>
<evidence type="ECO:0000313" key="5">
    <source>
        <dbReference type="Proteomes" id="UP000315724"/>
    </source>
</evidence>
<dbReference type="EC" id="1.1.1.262" evidence="4"/>
<keyword evidence="2 4" id="KW-0560">Oxidoreductase</keyword>
<dbReference type="NCBIfam" id="TIGR00557">
    <property type="entry name" value="pdxA"/>
    <property type="match status" value="1"/>
</dbReference>
<dbReference type="RefSeq" id="WP_145198138.1">
    <property type="nucleotide sequence ID" value="NZ_CP036267.1"/>
</dbReference>
<evidence type="ECO:0000256" key="1">
    <source>
        <dbReference type="ARBA" id="ARBA00022723"/>
    </source>
</evidence>
<dbReference type="Gene3D" id="3.40.718.10">
    <property type="entry name" value="Isopropylmalate Dehydrogenase"/>
    <property type="match status" value="1"/>
</dbReference>
<dbReference type="SUPFAM" id="SSF53659">
    <property type="entry name" value="Isocitrate/Isopropylmalate dehydrogenase-like"/>
    <property type="match status" value="1"/>
</dbReference>
<dbReference type="Pfam" id="PF04166">
    <property type="entry name" value="PdxA"/>
    <property type="match status" value="1"/>
</dbReference>
<proteinExistence type="predicted"/>
<evidence type="ECO:0000256" key="3">
    <source>
        <dbReference type="ARBA" id="ARBA00023027"/>
    </source>
</evidence>
<sequence length="354" mass="37060">MTSTQQNHHGLQKKPVVALTMGDVAGVGPEVVAAAVVSTDVQQRCTPVVVGDPQVLERALKHYENAPQVRVVSHLDGIAEERDDDAISCWNPTNAETASVPIGKLHAAAGQAAYDWLVAATQAALANQIDAIVTAPLNKEALHLAGHHYPGHTEILAKECGVEDFAMMLYLPAGEVVSGPYGLGVAHVTLHTSIASVPDLLSTEAIAEKISLIASFLQRVGCQAPRIGVCALNPHAGENGLFGNEEATLILPAVAHATETGINAMGPFPADTLLQQAVAGRYDGVVAMYHDQGHIALKLIAFQRAVNVTLGLPIVRTSPSHGTAFDIAGKNLVETAGMVSAIRTAVQLVPSKRV</sequence>
<dbReference type="OrthoDB" id="9801783at2"/>
<dbReference type="Proteomes" id="UP000315724">
    <property type="component" value="Chromosome"/>
</dbReference>
<gene>
    <name evidence="4" type="primary">pdxA</name>
    <name evidence="4" type="ORF">Mal48_19420</name>
</gene>
<organism evidence="4 5">
    <name type="scientific">Thalassoglobus polymorphus</name>
    <dbReference type="NCBI Taxonomy" id="2527994"/>
    <lineage>
        <taxon>Bacteria</taxon>
        <taxon>Pseudomonadati</taxon>
        <taxon>Planctomycetota</taxon>
        <taxon>Planctomycetia</taxon>
        <taxon>Planctomycetales</taxon>
        <taxon>Planctomycetaceae</taxon>
        <taxon>Thalassoglobus</taxon>
    </lineage>
</organism>
<dbReference type="GO" id="GO:0051287">
    <property type="term" value="F:NAD binding"/>
    <property type="evidence" value="ECO:0007669"/>
    <property type="project" value="InterPro"/>
</dbReference>
<keyword evidence="3" id="KW-0520">NAD</keyword>
<dbReference type="InterPro" id="IPR005255">
    <property type="entry name" value="PdxA_fam"/>
</dbReference>
<keyword evidence="5" id="KW-1185">Reference proteome</keyword>
<protein>
    <submittedName>
        <fullName evidence="4">4-hydroxythreonine-4-phosphate dehydrogenase</fullName>
        <ecNumber evidence="4">1.1.1.262</ecNumber>
    </submittedName>
</protein>
<dbReference type="GO" id="GO:0046872">
    <property type="term" value="F:metal ion binding"/>
    <property type="evidence" value="ECO:0007669"/>
    <property type="project" value="UniProtKB-KW"/>
</dbReference>
<name>A0A517QM65_9PLAN</name>
<dbReference type="PANTHER" id="PTHR30004:SF6">
    <property type="entry name" value="D-THREONATE 4-PHOSPHATE DEHYDROGENASE"/>
    <property type="match status" value="1"/>
</dbReference>
<dbReference type="GO" id="GO:0050570">
    <property type="term" value="F:4-hydroxythreonine-4-phosphate dehydrogenase activity"/>
    <property type="evidence" value="ECO:0007669"/>
    <property type="project" value="UniProtKB-EC"/>
</dbReference>